<accession>A0A4Z2HHI3</accession>
<sequence>MEGSRKGEGPKRERERGGSVVDKTEIGTKSVTRGETGDRHIDGQDTNGLADGCVGGCQRLAYE</sequence>
<evidence type="ECO:0000256" key="1">
    <source>
        <dbReference type="SAM" id="MobiDB-lite"/>
    </source>
</evidence>
<feature type="region of interest" description="Disordered" evidence="1">
    <location>
        <begin position="1"/>
        <end position="53"/>
    </location>
</feature>
<protein>
    <submittedName>
        <fullName evidence="2">Uncharacterized protein</fullName>
    </submittedName>
</protein>
<proteinExistence type="predicted"/>
<dbReference type="EMBL" id="SRLO01000255">
    <property type="protein sequence ID" value="TNN64302.1"/>
    <property type="molecule type" value="Genomic_DNA"/>
</dbReference>
<comment type="caution">
    <text evidence="2">The sequence shown here is derived from an EMBL/GenBank/DDBJ whole genome shotgun (WGS) entry which is preliminary data.</text>
</comment>
<evidence type="ECO:0000313" key="2">
    <source>
        <dbReference type="EMBL" id="TNN64302.1"/>
    </source>
</evidence>
<keyword evidence="3" id="KW-1185">Reference proteome</keyword>
<organism evidence="2 3">
    <name type="scientific">Liparis tanakae</name>
    <name type="common">Tanaka's snailfish</name>
    <dbReference type="NCBI Taxonomy" id="230148"/>
    <lineage>
        <taxon>Eukaryota</taxon>
        <taxon>Metazoa</taxon>
        <taxon>Chordata</taxon>
        <taxon>Craniata</taxon>
        <taxon>Vertebrata</taxon>
        <taxon>Euteleostomi</taxon>
        <taxon>Actinopterygii</taxon>
        <taxon>Neopterygii</taxon>
        <taxon>Teleostei</taxon>
        <taxon>Neoteleostei</taxon>
        <taxon>Acanthomorphata</taxon>
        <taxon>Eupercaria</taxon>
        <taxon>Perciformes</taxon>
        <taxon>Cottioidei</taxon>
        <taxon>Cottales</taxon>
        <taxon>Liparidae</taxon>
        <taxon>Liparis</taxon>
    </lineage>
</organism>
<feature type="compositionally biased region" description="Basic and acidic residues" evidence="1">
    <location>
        <begin position="1"/>
        <end position="26"/>
    </location>
</feature>
<name>A0A4Z2HHI3_9TELE</name>
<reference evidence="2 3" key="1">
    <citation type="submission" date="2019-03" db="EMBL/GenBank/DDBJ databases">
        <title>First draft genome of Liparis tanakae, snailfish: a comprehensive survey of snailfish specific genes.</title>
        <authorList>
            <person name="Kim W."/>
            <person name="Song I."/>
            <person name="Jeong J.-H."/>
            <person name="Kim D."/>
            <person name="Kim S."/>
            <person name="Ryu S."/>
            <person name="Song J.Y."/>
            <person name="Lee S.K."/>
        </authorList>
    </citation>
    <scope>NUCLEOTIDE SEQUENCE [LARGE SCALE GENOMIC DNA]</scope>
    <source>
        <tissue evidence="2">Muscle</tissue>
    </source>
</reference>
<dbReference type="AlphaFoldDB" id="A0A4Z2HHI3"/>
<evidence type="ECO:0000313" key="3">
    <source>
        <dbReference type="Proteomes" id="UP000314294"/>
    </source>
</evidence>
<gene>
    <name evidence="2" type="ORF">EYF80_025432</name>
</gene>
<dbReference type="Proteomes" id="UP000314294">
    <property type="component" value="Unassembled WGS sequence"/>
</dbReference>